<dbReference type="EMBL" id="CP111019">
    <property type="protein sequence ID" value="WAR11361.1"/>
    <property type="molecule type" value="Genomic_DNA"/>
</dbReference>
<accession>A0ABY7ERK9</accession>
<evidence type="ECO:0008006" key="3">
    <source>
        <dbReference type="Google" id="ProtNLM"/>
    </source>
</evidence>
<proteinExistence type="predicted"/>
<evidence type="ECO:0000313" key="1">
    <source>
        <dbReference type="EMBL" id="WAR11361.1"/>
    </source>
</evidence>
<evidence type="ECO:0000313" key="2">
    <source>
        <dbReference type="Proteomes" id="UP001164746"/>
    </source>
</evidence>
<gene>
    <name evidence="1" type="ORF">MAR_025541</name>
</gene>
<feature type="non-terminal residue" evidence="1">
    <location>
        <position position="220"/>
    </location>
</feature>
<dbReference type="Proteomes" id="UP001164746">
    <property type="component" value="Chromosome 8"/>
</dbReference>
<name>A0ABY7ERK9_MYAAR</name>
<keyword evidence="2" id="KW-1185">Reference proteome</keyword>
<protein>
    <recommendedName>
        <fullName evidence="3">Endonuclease/exonuclease/phosphatase domain-containing protein</fullName>
    </recommendedName>
</protein>
<organism evidence="1 2">
    <name type="scientific">Mya arenaria</name>
    <name type="common">Soft-shell clam</name>
    <dbReference type="NCBI Taxonomy" id="6604"/>
    <lineage>
        <taxon>Eukaryota</taxon>
        <taxon>Metazoa</taxon>
        <taxon>Spiralia</taxon>
        <taxon>Lophotrochozoa</taxon>
        <taxon>Mollusca</taxon>
        <taxon>Bivalvia</taxon>
        <taxon>Autobranchia</taxon>
        <taxon>Heteroconchia</taxon>
        <taxon>Euheterodonta</taxon>
        <taxon>Imparidentia</taxon>
        <taxon>Neoheterodontei</taxon>
        <taxon>Myida</taxon>
        <taxon>Myoidea</taxon>
        <taxon>Myidae</taxon>
        <taxon>Mya</taxon>
    </lineage>
</organism>
<reference evidence="1" key="1">
    <citation type="submission" date="2022-11" db="EMBL/GenBank/DDBJ databases">
        <title>Centuries of genome instability and evolution in soft-shell clam transmissible cancer (bioRxiv).</title>
        <authorList>
            <person name="Hart S.F.M."/>
            <person name="Yonemitsu M.A."/>
            <person name="Giersch R.M."/>
            <person name="Beal B.F."/>
            <person name="Arriagada G."/>
            <person name="Davis B.W."/>
            <person name="Ostrander E.A."/>
            <person name="Goff S.P."/>
            <person name="Metzger M.J."/>
        </authorList>
    </citation>
    <scope>NUCLEOTIDE SEQUENCE</scope>
    <source>
        <strain evidence="1">MELC-2E11</strain>
        <tissue evidence="1">Siphon/mantle</tissue>
    </source>
</reference>
<sequence>MKTITPRQAYTILSKVTSRKVLLLKNFSQNCIVVNKAAVDEIEIMRADSLFSWTHPLSVLTENDFIVSISCLCETHVKNIVPFAIEGFHLLGKDIEHGLAVYIKHGVLSTRNEIQVMARTFFLTHGRLNLLLTYKQPNLGSTIFFNQSLKEIEAFDSCTSTIVIGEDFNINVDHSRFPSRYPSVHSRSESNDRPRINKLGDKLWRCCLVLYRPPLDCAAT</sequence>